<organism evidence="2 3">
    <name type="scientific">Cardamine amara subsp. amara</name>
    <dbReference type="NCBI Taxonomy" id="228776"/>
    <lineage>
        <taxon>Eukaryota</taxon>
        <taxon>Viridiplantae</taxon>
        <taxon>Streptophyta</taxon>
        <taxon>Embryophyta</taxon>
        <taxon>Tracheophyta</taxon>
        <taxon>Spermatophyta</taxon>
        <taxon>Magnoliopsida</taxon>
        <taxon>eudicotyledons</taxon>
        <taxon>Gunneridae</taxon>
        <taxon>Pentapetalae</taxon>
        <taxon>rosids</taxon>
        <taxon>malvids</taxon>
        <taxon>Brassicales</taxon>
        <taxon>Brassicaceae</taxon>
        <taxon>Cardamineae</taxon>
        <taxon>Cardamine</taxon>
    </lineage>
</organism>
<keyword evidence="3" id="KW-1185">Reference proteome</keyword>
<dbReference type="Pfam" id="PF00646">
    <property type="entry name" value="F-box"/>
    <property type="match status" value="1"/>
</dbReference>
<dbReference type="InterPro" id="IPR050796">
    <property type="entry name" value="SCF_F-box_component"/>
</dbReference>
<dbReference type="AlphaFoldDB" id="A0ABD1ABD3"/>
<dbReference type="PANTHER" id="PTHR31672">
    <property type="entry name" value="BNACNNG10540D PROTEIN"/>
    <property type="match status" value="1"/>
</dbReference>
<dbReference type="InterPro" id="IPR017451">
    <property type="entry name" value="F-box-assoc_interact_dom"/>
</dbReference>
<comment type="caution">
    <text evidence="2">The sequence shown here is derived from an EMBL/GenBank/DDBJ whole genome shotgun (WGS) entry which is preliminary data.</text>
</comment>
<dbReference type="InterPro" id="IPR036047">
    <property type="entry name" value="F-box-like_dom_sf"/>
</dbReference>
<evidence type="ECO:0000313" key="2">
    <source>
        <dbReference type="EMBL" id="KAL1204118.1"/>
    </source>
</evidence>
<accession>A0ABD1ABD3</accession>
<dbReference type="SUPFAM" id="SSF81383">
    <property type="entry name" value="F-box domain"/>
    <property type="match status" value="1"/>
</dbReference>
<feature type="domain" description="F-box" evidence="1">
    <location>
        <begin position="1"/>
        <end position="48"/>
    </location>
</feature>
<evidence type="ECO:0000313" key="3">
    <source>
        <dbReference type="Proteomes" id="UP001558713"/>
    </source>
</evidence>
<dbReference type="SUPFAM" id="SSF50965">
    <property type="entry name" value="Galactose oxidase, central domain"/>
    <property type="match status" value="1"/>
</dbReference>
<dbReference type="EMBL" id="JBANAX010000546">
    <property type="protein sequence ID" value="KAL1204118.1"/>
    <property type="molecule type" value="Genomic_DNA"/>
</dbReference>
<dbReference type="PROSITE" id="PS50181">
    <property type="entry name" value="FBOX"/>
    <property type="match status" value="1"/>
</dbReference>
<gene>
    <name evidence="2" type="ORF">V5N11_026616</name>
</gene>
<dbReference type="InterPro" id="IPR001810">
    <property type="entry name" value="F-box_dom"/>
</dbReference>
<protein>
    <submittedName>
        <fullName evidence="2">F-box/LRR-repeat/kelch-repeat protein</fullName>
    </submittedName>
</protein>
<reference evidence="2 3" key="1">
    <citation type="submission" date="2024-04" db="EMBL/GenBank/DDBJ databases">
        <title>Genome assembly C_amara_ONT_v2.</title>
        <authorList>
            <person name="Yant L."/>
            <person name="Moore C."/>
            <person name="Slenker M."/>
        </authorList>
    </citation>
    <scope>NUCLEOTIDE SEQUENCE [LARGE SCALE GENOMIC DNA]</scope>
    <source>
        <tissue evidence="2">Leaf</tissue>
    </source>
</reference>
<dbReference type="PANTHER" id="PTHR31672:SF13">
    <property type="entry name" value="F-BOX PROTEIN CPR30-LIKE"/>
    <property type="match status" value="1"/>
</dbReference>
<sequence>MVIFDLPWDLVEEILFRVSGISLRRLQFTCKRGNTLCNDFIKKHLDKAAKQHSVLMLRNFRVYSLSVNLNEVHNNTVVDPSIEITSKLSRSLNESEQVDITQVFHCNGLLLCSIKEDTKTKLMVVNPCTGQTRWIEPRSVYYDRYVLGYANNNKESYESYKILRFPYDDSQLEIFDLKSNSWRVLDNKNLHTYEKGVSLKGNAYWISYLDDFLSFDFSKERCRRLCLPFPKQNSYVIALSVFREENLFLLHGSFSGCNTKQIKIWVSNKIDDTKISWSISFTFDLCGQFDHHLHSPVSFLIDEEKKVVVTCGRSVEKNKNMIHIVTEHGCRKFDYDTDQSNHCCPFLFSYVPSLVSLNPPM</sequence>
<dbReference type="Pfam" id="PF07734">
    <property type="entry name" value="FBA_1"/>
    <property type="match status" value="1"/>
</dbReference>
<dbReference type="InterPro" id="IPR006527">
    <property type="entry name" value="F-box-assoc_dom_typ1"/>
</dbReference>
<proteinExistence type="predicted"/>
<dbReference type="NCBIfam" id="TIGR01640">
    <property type="entry name" value="F_box_assoc_1"/>
    <property type="match status" value="1"/>
</dbReference>
<evidence type="ECO:0000259" key="1">
    <source>
        <dbReference type="PROSITE" id="PS50181"/>
    </source>
</evidence>
<name>A0ABD1ABD3_CARAN</name>
<dbReference type="InterPro" id="IPR011043">
    <property type="entry name" value="Gal_Oxase/kelch_b-propeller"/>
</dbReference>
<dbReference type="Proteomes" id="UP001558713">
    <property type="component" value="Unassembled WGS sequence"/>
</dbReference>